<dbReference type="Pfam" id="PF01433">
    <property type="entry name" value="Peptidase_M1"/>
    <property type="match status" value="1"/>
</dbReference>
<dbReference type="AlphaFoldDB" id="A0AA37WGL0"/>
<dbReference type="Proteomes" id="UP001156666">
    <property type="component" value="Unassembled WGS sequence"/>
</dbReference>
<accession>A0AA37WGL0</accession>
<keyword evidence="3" id="KW-1185">Reference proteome</keyword>
<sequence length="453" mass="52876">MRIINYIWSFLFLICINNAVLAIDASYTITPNLSASQSTIRVQLEVKTNEDGVASLVYFDEAWGEQNLFNCLQSLEVLNSKADIKIDPETNSIIIKSLPRHLLLIEYVLKQDFDGEANISDYYRPIINKEYFHLFGHRLFLIPDKIFKSKNKNTIEINWEEVPYLVQHNFGTESEGVYYLTRDELLESVVVGGDFRRHSVNFNGINLHLLTRGSWKSFDDEELLQKLERIVHVQRDFWNDYSDDIYTVTLLPFDQNGGNYLGGTGLANGFASYCTNSKKSKLENLSSLYYHELMHHWIGGKIRNSSPGEELWFSEGFTEYFSMKLILQQNEMTQKEFDQEIQRTYEKLEESPYGKLRNNELSLTTNNSQIEEIPYQRGLLYAHYLDEKLQAQSDGKTSLKDVMLQILSDTENKLFTNQYFEKILLDFFDQEEQSIFNNYILKGELVLNYDFAN</sequence>
<dbReference type="GO" id="GO:0008237">
    <property type="term" value="F:metallopeptidase activity"/>
    <property type="evidence" value="ECO:0007669"/>
    <property type="project" value="InterPro"/>
</dbReference>
<dbReference type="InterPro" id="IPR027268">
    <property type="entry name" value="Peptidase_M4/M1_CTD_sf"/>
</dbReference>
<dbReference type="InterPro" id="IPR014782">
    <property type="entry name" value="Peptidase_M1_dom"/>
</dbReference>
<reference evidence="2" key="2">
    <citation type="submission" date="2023-01" db="EMBL/GenBank/DDBJ databases">
        <title>Draft genome sequence of Portibacter lacus strain NBRC 108769.</title>
        <authorList>
            <person name="Sun Q."/>
            <person name="Mori K."/>
        </authorList>
    </citation>
    <scope>NUCLEOTIDE SEQUENCE</scope>
    <source>
        <strain evidence="2">NBRC 108769</strain>
    </source>
</reference>
<feature type="domain" description="Peptidase M1 membrane alanine aminopeptidase" evidence="1">
    <location>
        <begin position="275"/>
        <end position="389"/>
    </location>
</feature>
<evidence type="ECO:0000259" key="1">
    <source>
        <dbReference type="Pfam" id="PF01433"/>
    </source>
</evidence>
<organism evidence="2 3">
    <name type="scientific">Portibacter lacus</name>
    <dbReference type="NCBI Taxonomy" id="1099794"/>
    <lineage>
        <taxon>Bacteria</taxon>
        <taxon>Pseudomonadati</taxon>
        <taxon>Bacteroidota</taxon>
        <taxon>Saprospiria</taxon>
        <taxon>Saprospirales</taxon>
        <taxon>Haliscomenobacteraceae</taxon>
        <taxon>Portibacter</taxon>
    </lineage>
</organism>
<proteinExistence type="predicted"/>
<dbReference type="GO" id="GO:0008270">
    <property type="term" value="F:zinc ion binding"/>
    <property type="evidence" value="ECO:0007669"/>
    <property type="project" value="InterPro"/>
</dbReference>
<dbReference type="RefSeq" id="WP_235294980.1">
    <property type="nucleotide sequence ID" value="NZ_BSOH01000037.1"/>
</dbReference>
<dbReference type="EMBL" id="BSOH01000037">
    <property type="protein sequence ID" value="GLR20142.1"/>
    <property type="molecule type" value="Genomic_DNA"/>
</dbReference>
<name>A0AA37WGL0_9BACT</name>
<reference evidence="2" key="1">
    <citation type="journal article" date="2014" name="Int. J. Syst. Evol. Microbiol.">
        <title>Complete genome sequence of Corynebacterium casei LMG S-19264T (=DSM 44701T), isolated from a smear-ripened cheese.</title>
        <authorList>
            <consortium name="US DOE Joint Genome Institute (JGI-PGF)"/>
            <person name="Walter F."/>
            <person name="Albersmeier A."/>
            <person name="Kalinowski J."/>
            <person name="Ruckert C."/>
        </authorList>
    </citation>
    <scope>NUCLEOTIDE SEQUENCE</scope>
    <source>
        <strain evidence="2">NBRC 108769</strain>
    </source>
</reference>
<protein>
    <recommendedName>
        <fullName evidence="1">Peptidase M1 membrane alanine aminopeptidase domain-containing protein</fullName>
    </recommendedName>
</protein>
<dbReference type="SUPFAM" id="SSF55486">
    <property type="entry name" value="Metalloproteases ('zincins'), catalytic domain"/>
    <property type="match status" value="1"/>
</dbReference>
<gene>
    <name evidence="2" type="ORF">GCM10007940_47580</name>
</gene>
<comment type="caution">
    <text evidence="2">The sequence shown here is derived from an EMBL/GenBank/DDBJ whole genome shotgun (WGS) entry which is preliminary data.</text>
</comment>
<evidence type="ECO:0000313" key="3">
    <source>
        <dbReference type="Proteomes" id="UP001156666"/>
    </source>
</evidence>
<evidence type="ECO:0000313" key="2">
    <source>
        <dbReference type="EMBL" id="GLR20142.1"/>
    </source>
</evidence>
<dbReference type="Gene3D" id="1.10.390.10">
    <property type="entry name" value="Neutral Protease Domain 2"/>
    <property type="match status" value="1"/>
</dbReference>